<evidence type="ECO:0000256" key="2">
    <source>
        <dbReference type="SAM" id="SignalP"/>
    </source>
</evidence>
<evidence type="ECO:0000313" key="5">
    <source>
        <dbReference type="EMBL" id="MFC3678708.1"/>
    </source>
</evidence>
<evidence type="ECO:0000259" key="4">
    <source>
        <dbReference type="Pfam" id="PF25919"/>
    </source>
</evidence>
<dbReference type="Gene3D" id="2.40.50.100">
    <property type="match status" value="1"/>
</dbReference>
<dbReference type="Gene3D" id="2.40.420.20">
    <property type="match status" value="1"/>
</dbReference>
<dbReference type="Pfam" id="PF25919">
    <property type="entry name" value="BSH_CusB"/>
    <property type="match status" value="1"/>
</dbReference>
<keyword evidence="1" id="KW-0813">Transport</keyword>
<dbReference type="InterPro" id="IPR051909">
    <property type="entry name" value="MFP_Cation_Efflux"/>
</dbReference>
<feature type="chain" id="PRO_5047224493" evidence="2">
    <location>
        <begin position="22"/>
        <end position="529"/>
    </location>
</feature>
<keyword evidence="6" id="KW-1185">Reference proteome</keyword>
<proteinExistence type="predicted"/>
<dbReference type="Pfam" id="PF25869">
    <property type="entry name" value="3HB_CusB"/>
    <property type="match status" value="1"/>
</dbReference>
<feature type="domain" description="CusB-like barrel-sandwich hybrid" evidence="4">
    <location>
        <begin position="117"/>
        <end position="232"/>
    </location>
</feature>
<dbReference type="EMBL" id="JBHRYB010000001">
    <property type="protein sequence ID" value="MFC3678708.1"/>
    <property type="molecule type" value="Genomic_DNA"/>
</dbReference>
<sequence>MKNLMLVILAAAIGAAASWWWNQSTTVATAPAEKKPLYWVAPMDPNFRRDQPGLSPMGMELVPVYDEPDNSTPGTVSITAAVESQIGVTSAAAELLPWLDQQRAFAEIRIDNAQLQQFQIRAAGWIEKVHVYAVGETVQRGQPLFDYYSPALVVAQEEFLVALADGEAAFIQSARDRLAAFNLPRWWIKRLEKNKKIEERIRFVAEQPGVITQWQLTTGRAVKAGENLLTIADLSRLWLDVHLNQPLPPAVSRQLTLEPLDVAGKSLQLLDKQGLLLPLLDQRRSQVWRFALDNRQGQWQPGEYLSVNLTRQDQPVLQIPSQAVINDGIQSRVVLALGDGRYKSVAVQTGRESSVTQSGYRQKTEILAGLAVNDQVVTSAQFLLDSESSVNSDLLRFYPLQQNRDDIIWLQGQLKNSPESDRIELKHQGIATWGWPAMQQNVHLAVAGQVLTPLALSAADWSPVYAIKLAALDDGDFCIVDIRSAMPDNSVLHQGMNHEAMNHEAMNHEAMNHEAMNHDAMNHEGMNHD</sequence>
<dbReference type="SUPFAM" id="SSF111369">
    <property type="entry name" value="HlyD-like secretion proteins"/>
    <property type="match status" value="1"/>
</dbReference>
<dbReference type="InterPro" id="IPR058791">
    <property type="entry name" value="3HB_CusB"/>
</dbReference>
<reference evidence="6" key="1">
    <citation type="journal article" date="2019" name="Int. J. Syst. Evol. Microbiol.">
        <title>The Global Catalogue of Microorganisms (GCM) 10K type strain sequencing project: providing services to taxonomists for standard genome sequencing and annotation.</title>
        <authorList>
            <consortium name="The Broad Institute Genomics Platform"/>
            <consortium name="The Broad Institute Genome Sequencing Center for Infectious Disease"/>
            <person name="Wu L."/>
            <person name="Ma J."/>
        </authorList>
    </citation>
    <scope>NUCLEOTIDE SEQUENCE [LARGE SCALE GENOMIC DNA]</scope>
    <source>
        <strain evidence="6">KCTC 42424</strain>
    </source>
</reference>
<feature type="signal peptide" evidence="2">
    <location>
        <begin position="1"/>
        <end position="21"/>
    </location>
</feature>
<accession>A0ABV7VMI3</accession>
<protein>
    <submittedName>
        <fullName evidence="5">Efflux RND transporter periplasmic adaptor subunit</fullName>
    </submittedName>
</protein>
<name>A0ABV7VMI3_9GAMM</name>
<evidence type="ECO:0000313" key="6">
    <source>
        <dbReference type="Proteomes" id="UP001595722"/>
    </source>
</evidence>
<feature type="domain" description="CusB-like three alpha-helical bundle" evidence="3">
    <location>
        <begin position="152"/>
        <end position="198"/>
    </location>
</feature>
<keyword evidence="2" id="KW-0732">Signal</keyword>
<organism evidence="5 6">
    <name type="scientific">Bacterioplanoides pacificum</name>
    <dbReference type="NCBI Taxonomy" id="1171596"/>
    <lineage>
        <taxon>Bacteria</taxon>
        <taxon>Pseudomonadati</taxon>
        <taxon>Pseudomonadota</taxon>
        <taxon>Gammaproteobacteria</taxon>
        <taxon>Oceanospirillales</taxon>
        <taxon>Oceanospirillaceae</taxon>
        <taxon>Bacterioplanoides</taxon>
    </lineage>
</organism>
<dbReference type="InterPro" id="IPR058790">
    <property type="entry name" value="BSH_CusB"/>
</dbReference>
<evidence type="ECO:0000259" key="3">
    <source>
        <dbReference type="Pfam" id="PF25869"/>
    </source>
</evidence>
<gene>
    <name evidence="5" type="ORF">ACFOMG_01115</name>
</gene>
<dbReference type="PANTHER" id="PTHR30097">
    <property type="entry name" value="CATION EFFLUX SYSTEM PROTEIN CUSB"/>
    <property type="match status" value="1"/>
</dbReference>
<comment type="caution">
    <text evidence="5">The sequence shown here is derived from an EMBL/GenBank/DDBJ whole genome shotgun (WGS) entry which is preliminary data.</text>
</comment>
<dbReference type="Proteomes" id="UP001595722">
    <property type="component" value="Unassembled WGS sequence"/>
</dbReference>
<evidence type="ECO:0000256" key="1">
    <source>
        <dbReference type="ARBA" id="ARBA00022448"/>
    </source>
</evidence>
<dbReference type="RefSeq" id="WP_376864258.1">
    <property type="nucleotide sequence ID" value="NZ_JBHRYB010000001.1"/>
</dbReference>
<dbReference type="PANTHER" id="PTHR30097:SF15">
    <property type="entry name" value="CATION EFFLUX SYSTEM PROTEIN CUSB"/>
    <property type="match status" value="1"/>
</dbReference>